<evidence type="ECO:0000256" key="8">
    <source>
        <dbReference type="SAM" id="Phobius"/>
    </source>
</evidence>
<keyword evidence="2" id="KW-1003">Cell membrane</keyword>
<evidence type="ECO:0000256" key="2">
    <source>
        <dbReference type="ARBA" id="ARBA00022475"/>
    </source>
</evidence>
<gene>
    <name evidence="10" type="ORF">H7F51_01005</name>
</gene>
<evidence type="ECO:0000313" key="11">
    <source>
        <dbReference type="Proteomes" id="UP000566813"/>
    </source>
</evidence>
<protein>
    <recommendedName>
        <fullName evidence="9">Pycsar effector protein domain-containing protein</fullName>
    </recommendedName>
</protein>
<evidence type="ECO:0000256" key="7">
    <source>
        <dbReference type="ARBA" id="ARBA00023136"/>
    </source>
</evidence>
<dbReference type="Pfam" id="PF18967">
    <property type="entry name" value="PycTM"/>
    <property type="match status" value="1"/>
</dbReference>
<evidence type="ECO:0000313" key="10">
    <source>
        <dbReference type="EMBL" id="MBC2664089.1"/>
    </source>
</evidence>
<evidence type="ECO:0000256" key="5">
    <source>
        <dbReference type="ARBA" id="ARBA00022989"/>
    </source>
</evidence>
<keyword evidence="7 8" id="KW-0472">Membrane</keyword>
<proteinExistence type="predicted"/>
<keyword evidence="11" id="KW-1185">Reference proteome</keyword>
<keyword evidence="4" id="KW-0547">Nucleotide-binding</keyword>
<dbReference type="Proteomes" id="UP000566813">
    <property type="component" value="Unassembled WGS sequence"/>
</dbReference>
<feature type="transmembrane region" description="Helical" evidence="8">
    <location>
        <begin position="61"/>
        <end position="85"/>
    </location>
</feature>
<keyword evidence="3 8" id="KW-0812">Transmembrane</keyword>
<keyword evidence="5 8" id="KW-1133">Transmembrane helix</keyword>
<keyword evidence="6" id="KW-0051">Antiviral defense</keyword>
<dbReference type="AlphaFoldDB" id="A0A7X1FNL9"/>
<sequence length="176" mass="18930">MAEGEAPRSFTPNAAHLVRTALQANLTLSQMADQKASILMGATFVVFTLAVGQSSRGHVSLPLLVLGVSAFFSAAFTIAALMPAVAQPHGAVSERDNILFFGIYAKLSEEEFAARVMPLLGDDEAIYRAMLRDMHQNGLVLARKKYRLLGYAYRVFLVGLALTMACFAAEYAGVLG</sequence>
<comment type="caution">
    <text evidence="10">The sequence shown here is derived from an EMBL/GenBank/DDBJ whole genome shotgun (WGS) entry which is preliminary data.</text>
</comment>
<comment type="subcellular location">
    <subcellularLocation>
        <location evidence="1">Cell membrane</location>
    </subcellularLocation>
</comment>
<dbReference type="GO" id="GO:0000166">
    <property type="term" value="F:nucleotide binding"/>
    <property type="evidence" value="ECO:0007669"/>
    <property type="project" value="UniProtKB-KW"/>
</dbReference>
<dbReference type="EMBL" id="JACLAW010000001">
    <property type="protein sequence ID" value="MBC2664089.1"/>
    <property type="molecule type" value="Genomic_DNA"/>
</dbReference>
<evidence type="ECO:0000256" key="4">
    <source>
        <dbReference type="ARBA" id="ARBA00022741"/>
    </source>
</evidence>
<evidence type="ECO:0000259" key="9">
    <source>
        <dbReference type="Pfam" id="PF18967"/>
    </source>
</evidence>
<reference evidence="10 11" key="1">
    <citation type="submission" date="2020-08" db="EMBL/GenBank/DDBJ databases">
        <title>The genome sequence of type strain Novosphingobium flavum NBRC 111647.</title>
        <authorList>
            <person name="Liu Y."/>
        </authorList>
    </citation>
    <scope>NUCLEOTIDE SEQUENCE [LARGE SCALE GENOMIC DNA]</scope>
    <source>
        <strain evidence="10 11">NBRC 111647</strain>
    </source>
</reference>
<dbReference type="InterPro" id="IPR043760">
    <property type="entry name" value="PycTM_dom"/>
</dbReference>
<evidence type="ECO:0000256" key="3">
    <source>
        <dbReference type="ARBA" id="ARBA00022692"/>
    </source>
</evidence>
<feature type="transmembrane region" description="Helical" evidence="8">
    <location>
        <begin position="151"/>
        <end position="174"/>
    </location>
</feature>
<feature type="transmembrane region" description="Helical" evidence="8">
    <location>
        <begin position="36"/>
        <end position="55"/>
    </location>
</feature>
<dbReference type="RefSeq" id="WP_185662339.1">
    <property type="nucleotide sequence ID" value="NZ_JACLAW010000001.1"/>
</dbReference>
<organism evidence="10 11">
    <name type="scientific">Novosphingobium flavum</name>
    <dbReference type="NCBI Taxonomy" id="1778672"/>
    <lineage>
        <taxon>Bacteria</taxon>
        <taxon>Pseudomonadati</taxon>
        <taxon>Pseudomonadota</taxon>
        <taxon>Alphaproteobacteria</taxon>
        <taxon>Sphingomonadales</taxon>
        <taxon>Sphingomonadaceae</taxon>
        <taxon>Novosphingobium</taxon>
    </lineage>
</organism>
<accession>A0A7X1FNL9</accession>
<dbReference type="GO" id="GO:0051607">
    <property type="term" value="P:defense response to virus"/>
    <property type="evidence" value="ECO:0007669"/>
    <property type="project" value="UniProtKB-KW"/>
</dbReference>
<evidence type="ECO:0000256" key="1">
    <source>
        <dbReference type="ARBA" id="ARBA00004236"/>
    </source>
</evidence>
<evidence type="ECO:0000256" key="6">
    <source>
        <dbReference type="ARBA" id="ARBA00023118"/>
    </source>
</evidence>
<feature type="domain" description="Pycsar effector protein" evidence="9">
    <location>
        <begin position="19"/>
        <end position="166"/>
    </location>
</feature>
<name>A0A7X1FNL9_9SPHN</name>
<dbReference type="GO" id="GO:0005886">
    <property type="term" value="C:plasma membrane"/>
    <property type="evidence" value="ECO:0007669"/>
    <property type="project" value="UniProtKB-SubCell"/>
</dbReference>